<keyword evidence="3" id="KW-1185">Reference proteome</keyword>
<dbReference type="OrthoDB" id="9997422at2759"/>
<proteinExistence type="predicted"/>
<dbReference type="PROSITE" id="PS50035">
    <property type="entry name" value="PLD"/>
    <property type="match status" value="1"/>
</dbReference>
<evidence type="ECO:0000313" key="2">
    <source>
        <dbReference type="EMBL" id="KAF3043748.1"/>
    </source>
</evidence>
<comment type="caution">
    <text evidence="2">The sequence shown here is derived from an EMBL/GenBank/DDBJ whole genome shotgun (WGS) entry which is preliminary data.</text>
</comment>
<dbReference type="CDD" id="cd00138">
    <property type="entry name" value="PLDc_SF"/>
    <property type="match status" value="2"/>
</dbReference>
<dbReference type="SUPFAM" id="SSF56024">
    <property type="entry name" value="Phospholipase D/nuclease"/>
    <property type="match status" value="2"/>
</dbReference>
<dbReference type="PANTHER" id="PTHR21248">
    <property type="entry name" value="CARDIOLIPIN SYNTHASE"/>
    <property type="match status" value="1"/>
</dbReference>
<dbReference type="GO" id="GO:0032049">
    <property type="term" value="P:cardiolipin biosynthetic process"/>
    <property type="evidence" value="ECO:0007669"/>
    <property type="project" value="UniProtKB-ARBA"/>
</dbReference>
<name>A0A9P5C2X5_9PLEO</name>
<evidence type="ECO:0000259" key="1">
    <source>
        <dbReference type="PROSITE" id="PS50035"/>
    </source>
</evidence>
<dbReference type="AlphaFoldDB" id="A0A9P5C2X5"/>
<evidence type="ECO:0000313" key="3">
    <source>
        <dbReference type="Proteomes" id="UP000758155"/>
    </source>
</evidence>
<accession>A0A9P5C2X5</accession>
<dbReference type="EMBL" id="SWKV01000011">
    <property type="protein sequence ID" value="KAF3043748.1"/>
    <property type="molecule type" value="Genomic_DNA"/>
</dbReference>
<protein>
    <recommendedName>
        <fullName evidence="1">PLD phosphodiesterase domain-containing protein</fullName>
    </recommendedName>
</protein>
<sequence length="675" mass="75555">MFDFLPGFDVPVIWTACTLLLITSGYLYHGQPWALRRAMATTISAKIYDYCTTPQSVSSELTKIPSEEPVHIAEALYGGEHLAITEHKSHTRQPASAAELQRAQECGKWGQSQPSELFLQCYHAALCSLEHDPLAGMVSPSLMGSNGVLPITVIAPVPDICRHMANLIVRAKKEVFLATNFWIASSAASIITDAVEELSRRAGERGERIVVKIMYDRGNIKQVVDNHQMMSPKQYTAKAVKLPASEDIPHIDMEVQNFHRPMLGTFHSKFMVVDRRIAIVQSNNIQDNDNLEMMTHIEGEIVNSIYDTALLSWARHLNPPLPSLDSPATNENIAMFHDPAFQALFNENGRLRVRRDSFLKENLDGANSDFPLPDHKNRSHDPDIGAEIERIQAVLSPGDGETQMDAVTRHLNLATKLDRKGTAPECKPEDDMIPIHPHRPHAPFPIALVNRRPWGAPNHECVNVPQNEAWLAAIRNAQRTIFIQTPNLNASPLLPALKDAACRGIEVTYYVCMGYNDAGELLPFQGGNNEMVANELYTGMSEEHKKNLRIHYYVAKDQVVPIHNKFKARSCHIKVLIADEHVGIQGNGNQDTQSWFHSMEVNIMIDSYDICRDWKEQLRRNQNTHLYGLASQEDGTWRDTDGKEVEGAIGKDPGKFSWVKGIVGAVQRVRGAGEF</sequence>
<organism evidence="2 3">
    <name type="scientific">Didymella heteroderae</name>
    <dbReference type="NCBI Taxonomy" id="1769908"/>
    <lineage>
        <taxon>Eukaryota</taxon>
        <taxon>Fungi</taxon>
        <taxon>Dikarya</taxon>
        <taxon>Ascomycota</taxon>
        <taxon>Pezizomycotina</taxon>
        <taxon>Dothideomycetes</taxon>
        <taxon>Pleosporomycetidae</taxon>
        <taxon>Pleosporales</taxon>
        <taxon>Pleosporineae</taxon>
        <taxon>Didymellaceae</taxon>
        <taxon>Didymella</taxon>
    </lineage>
</organism>
<dbReference type="Pfam" id="PF13091">
    <property type="entry name" value="PLDc_2"/>
    <property type="match status" value="1"/>
</dbReference>
<dbReference type="InterPro" id="IPR025202">
    <property type="entry name" value="PLD-like_dom"/>
</dbReference>
<dbReference type="InterPro" id="IPR001736">
    <property type="entry name" value="PLipase_D/transphosphatidylase"/>
</dbReference>
<reference evidence="2" key="1">
    <citation type="submission" date="2019-04" db="EMBL/GenBank/DDBJ databases">
        <title>Sequencing of skin fungus with MAO and IRED activity.</title>
        <authorList>
            <person name="Marsaioli A.J."/>
            <person name="Bonatto J.M.C."/>
            <person name="Reis Junior O."/>
        </authorList>
    </citation>
    <scope>NUCLEOTIDE SEQUENCE</scope>
    <source>
        <strain evidence="2">28M1</strain>
    </source>
</reference>
<gene>
    <name evidence="2" type="ORF">E8E12_009463</name>
</gene>
<dbReference type="GO" id="GO:0030572">
    <property type="term" value="F:phosphatidyltransferase activity"/>
    <property type="evidence" value="ECO:0007669"/>
    <property type="project" value="UniProtKB-ARBA"/>
</dbReference>
<dbReference type="Gene3D" id="3.30.870.10">
    <property type="entry name" value="Endonuclease Chain A"/>
    <property type="match status" value="2"/>
</dbReference>
<dbReference type="PANTHER" id="PTHR21248:SF22">
    <property type="entry name" value="PHOSPHOLIPASE D"/>
    <property type="match status" value="1"/>
</dbReference>
<dbReference type="Proteomes" id="UP000758155">
    <property type="component" value="Unassembled WGS sequence"/>
</dbReference>
<feature type="domain" description="PLD phosphodiesterase" evidence="1">
    <location>
        <begin position="262"/>
        <end position="289"/>
    </location>
</feature>